<dbReference type="InterPro" id="IPR021410">
    <property type="entry name" value="FAF"/>
</dbReference>
<dbReference type="AlphaFoldDB" id="G7IRF1"/>
<name>G7IRF1_MEDTR</name>
<feature type="domain" description="FAF" evidence="2">
    <location>
        <begin position="118"/>
        <end position="152"/>
    </location>
</feature>
<evidence type="ECO:0000313" key="4">
    <source>
        <dbReference type="EnsemblPlants" id="AES67153"/>
    </source>
</evidence>
<dbReference type="PANTHER" id="PTHR33155">
    <property type="entry name" value="FANTASTIC FOUR-LIKE PROTEIN (DUF3049)"/>
    <property type="match status" value="1"/>
</dbReference>
<keyword evidence="5" id="KW-1185">Reference proteome</keyword>
<proteinExistence type="inferred from homology"/>
<dbReference type="EnsemblPlants" id="AES67153">
    <property type="protein sequence ID" value="AES67153"/>
    <property type="gene ID" value="MTR_2g087470"/>
</dbReference>
<evidence type="ECO:0000259" key="2">
    <source>
        <dbReference type="Pfam" id="PF11250"/>
    </source>
</evidence>
<reference evidence="3 5" key="2">
    <citation type="journal article" date="2014" name="BMC Genomics">
        <title>An improved genome release (version Mt4.0) for the model legume Medicago truncatula.</title>
        <authorList>
            <person name="Tang H."/>
            <person name="Krishnakumar V."/>
            <person name="Bidwell S."/>
            <person name="Rosen B."/>
            <person name="Chan A."/>
            <person name="Zhou S."/>
            <person name="Gentzbittel L."/>
            <person name="Childs K.L."/>
            <person name="Yandell M."/>
            <person name="Gundlach H."/>
            <person name="Mayer K.F."/>
            <person name="Schwartz D.C."/>
            <person name="Town C.D."/>
        </authorList>
    </citation>
    <scope>GENOME REANNOTATION</scope>
    <source>
        <strain evidence="4 5">cv. Jemalong A17</strain>
    </source>
</reference>
<dbReference type="Proteomes" id="UP000002051">
    <property type="component" value="Chromosome 2"/>
</dbReference>
<dbReference type="PaxDb" id="3880-AES67153"/>
<gene>
    <name evidence="3" type="ordered locus">MTR_2g087470</name>
</gene>
<reference evidence="4" key="3">
    <citation type="submission" date="2015-04" db="UniProtKB">
        <authorList>
            <consortium name="EnsemblPlants"/>
        </authorList>
    </citation>
    <scope>IDENTIFICATION</scope>
    <source>
        <strain evidence="4">cv. Jemalong A17</strain>
    </source>
</reference>
<evidence type="ECO:0000313" key="3">
    <source>
        <dbReference type="EMBL" id="AES67153.1"/>
    </source>
</evidence>
<dbReference type="HOGENOM" id="CLU_1654758_0_0_1"/>
<comment type="similarity">
    <text evidence="1">Belongs to the fantastic four family.</text>
</comment>
<dbReference type="Pfam" id="PF11250">
    <property type="entry name" value="FAF"/>
    <property type="match status" value="1"/>
</dbReference>
<accession>G7IRF1</accession>
<evidence type="ECO:0000313" key="5">
    <source>
        <dbReference type="Proteomes" id="UP000002051"/>
    </source>
</evidence>
<sequence>MVMHKLDIVTILGFESNRNGSQNSHLKVTSELDIWSSILNQKNKDEASHSKTPPYIHPLVKNSKNYLSEKSLKICTESLGSQSSSDGFSSYTSFEDNNSNYDEKLKEIVIKVNMVRINHRDNGRFLFLQVVQVPSHNYFFAKRQNGRLILTFNDEEEDRE</sequence>
<protein>
    <submittedName>
        <fullName evidence="3">DUF3049 family protein</fullName>
    </submittedName>
</protein>
<dbReference type="InterPro" id="IPR046431">
    <property type="entry name" value="FAF_dom"/>
</dbReference>
<dbReference type="PANTHER" id="PTHR33155:SF3">
    <property type="entry name" value="PROTEIN FAF-LIKE, CHLOROPLASTIC"/>
    <property type="match status" value="1"/>
</dbReference>
<dbReference type="STRING" id="3880.G7IRF1"/>
<organism evidence="3 5">
    <name type="scientific">Medicago truncatula</name>
    <name type="common">Barrel medic</name>
    <name type="synonym">Medicago tribuloides</name>
    <dbReference type="NCBI Taxonomy" id="3880"/>
    <lineage>
        <taxon>Eukaryota</taxon>
        <taxon>Viridiplantae</taxon>
        <taxon>Streptophyta</taxon>
        <taxon>Embryophyta</taxon>
        <taxon>Tracheophyta</taxon>
        <taxon>Spermatophyta</taxon>
        <taxon>Magnoliopsida</taxon>
        <taxon>eudicotyledons</taxon>
        <taxon>Gunneridae</taxon>
        <taxon>Pentapetalae</taxon>
        <taxon>rosids</taxon>
        <taxon>fabids</taxon>
        <taxon>Fabales</taxon>
        <taxon>Fabaceae</taxon>
        <taxon>Papilionoideae</taxon>
        <taxon>50 kb inversion clade</taxon>
        <taxon>NPAAA clade</taxon>
        <taxon>Hologalegina</taxon>
        <taxon>IRL clade</taxon>
        <taxon>Trifolieae</taxon>
        <taxon>Medicago</taxon>
    </lineage>
</organism>
<reference evidence="3 5" key="1">
    <citation type="journal article" date="2011" name="Nature">
        <title>The Medicago genome provides insight into the evolution of rhizobial symbioses.</title>
        <authorList>
            <person name="Young N.D."/>
            <person name="Debelle F."/>
            <person name="Oldroyd G.E."/>
            <person name="Geurts R."/>
            <person name="Cannon S.B."/>
            <person name="Udvardi M.K."/>
            <person name="Benedito V.A."/>
            <person name="Mayer K.F."/>
            <person name="Gouzy J."/>
            <person name="Schoof H."/>
            <person name="Van de Peer Y."/>
            <person name="Proost S."/>
            <person name="Cook D.R."/>
            <person name="Meyers B.C."/>
            <person name="Spannagl M."/>
            <person name="Cheung F."/>
            <person name="De Mita S."/>
            <person name="Krishnakumar V."/>
            <person name="Gundlach H."/>
            <person name="Zhou S."/>
            <person name="Mudge J."/>
            <person name="Bharti A.K."/>
            <person name="Murray J.D."/>
            <person name="Naoumkina M.A."/>
            <person name="Rosen B."/>
            <person name="Silverstein K.A."/>
            <person name="Tang H."/>
            <person name="Rombauts S."/>
            <person name="Zhao P.X."/>
            <person name="Zhou P."/>
            <person name="Barbe V."/>
            <person name="Bardou P."/>
            <person name="Bechner M."/>
            <person name="Bellec A."/>
            <person name="Berger A."/>
            <person name="Berges H."/>
            <person name="Bidwell S."/>
            <person name="Bisseling T."/>
            <person name="Choisne N."/>
            <person name="Couloux A."/>
            <person name="Denny R."/>
            <person name="Deshpande S."/>
            <person name="Dai X."/>
            <person name="Doyle J.J."/>
            <person name="Dudez A.M."/>
            <person name="Farmer A.D."/>
            <person name="Fouteau S."/>
            <person name="Franken C."/>
            <person name="Gibelin C."/>
            <person name="Gish J."/>
            <person name="Goldstein S."/>
            <person name="Gonzalez A.J."/>
            <person name="Green P.J."/>
            <person name="Hallab A."/>
            <person name="Hartog M."/>
            <person name="Hua A."/>
            <person name="Humphray S.J."/>
            <person name="Jeong D.H."/>
            <person name="Jing Y."/>
            <person name="Jocker A."/>
            <person name="Kenton S.M."/>
            <person name="Kim D.J."/>
            <person name="Klee K."/>
            <person name="Lai H."/>
            <person name="Lang C."/>
            <person name="Lin S."/>
            <person name="Macmil S.L."/>
            <person name="Magdelenat G."/>
            <person name="Matthews L."/>
            <person name="McCorrison J."/>
            <person name="Monaghan E.L."/>
            <person name="Mun J.H."/>
            <person name="Najar F.Z."/>
            <person name="Nicholson C."/>
            <person name="Noirot C."/>
            <person name="O'Bleness M."/>
            <person name="Paule C.R."/>
            <person name="Poulain J."/>
            <person name="Prion F."/>
            <person name="Qin B."/>
            <person name="Qu C."/>
            <person name="Retzel E.F."/>
            <person name="Riddle C."/>
            <person name="Sallet E."/>
            <person name="Samain S."/>
            <person name="Samson N."/>
            <person name="Sanders I."/>
            <person name="Saurat O."/>
            <person name="Scarpelli C."/>
            <person name="Schiex T."/>
            <person name="Segurens B."/>
            <person name="Severin A.J."/>
            <person name="Sherrier D.J."/>
            <person name="Shi R."/>
            <person name="Sims S."/>
            <person name="Singer S.R."/>
            <person name="Sinharoy S."/>
            <person name="Sterck L."/>
            <person name="Viollet A."/>
            <person name="Wang B.B."/>
            <person name="Wang K."/>
            <person name="Wang M."/>
            <person name="Wang X."/>
            <person name="Warfsmann J."/>
            <person name="Weissenbach J."/>
            <person name="White D.D."/>
            <person name="White J.D."/>
            <person name="Wiley G.B."/>
            <person name="Wincker P."/>
            <person name="Xing Y."/>
            <person name="Yang L."/>
            <person name="Yao Z."/>
            <person name="Ying F."/>
            <person name="Zhai J."/>
            <person name="Zhou L."/>
            <person name="Zuber A."/>
            <person name="Denarie J."/>
            <person name="Dixon R.A."/>
            <person name="May G.D."/>
            <person name="Schwartz D.C."/>
            <person name="Rogers J."/>
            <person name="Quetier F."/>
            <person name="Town C.D."/>
            <person name="Roe B.A."/>
        </authorList>
    </citation>
    <scope>NUCLEOTIDE SEQUENCE [LARGE SCALE GENOMIC DNA]</scope>
    <source>
        <strain evidence="3">A17</strain>
        <strain evidence="4 5">cv. Jemalong A17</strain>
    </source>
</reference>
<evidence type="ECO:0000256" key="1">
    <source>
        <dbReference type="ARBA" id="ARBA00008690"/>
    </source>
</evidence>
<dbReference type="EMBL" id="CM001218">
    <property type="protein sequence ID" value="AES67153.1"/>
    <property type="molecule type" value="Genomic_DNA"/>
</dbReference>